<proteinExistence type="predicted"/>
<keyword evidence="4" id="KW-1185">Reference proteome</keyword>
<keyword evidence="2" id="KW-0472">Membrane</keyword>
<dbReference type="Proteomes" id="UP000237822">
    <property type="component" value="Unassembled WGS sequence"/>
</dbReference>
<comment type="caution">
    <text evidence="3">The sequence shown here is derived from an EMBL/GenBank/DDBJ whole genome shotgun (WGS) entry which is preliminary data.</text>
</comment>
<evidence type="ECO:0000256" key="1">
    <source>
        <dbReference type="SAM" id="MobiDB-lite"/>
    </source>
</evidence>
<accession>A0A2T0UJC7</accession>
<organism evidence="3 4">
    <name type="scientific">Knoellia remsis</name>
    <dbReference type="NCBI Taxonomy" id="407159"/>
    <lineage>
        <taxon>Bacteria</taxon>
        <taxon>Bacillati</taxon>
        <taxon>Actinomycetota</taxon>
        <taxon>Actinomycetes</taxon>
        <taxon>Micrococcales</taxon>
        <taxon>Intrasporangiaceae</taxon>
        <taxon>Knoellia</taxon>
    </lineage>
</organism>
<gene>
    <name evidence="3" type="ORF">BCF74_11480</name>
</gene>
<dbReference type="AlphaFoldDB" id="A0A2T0UJC7"/>
<keyword evidence="2" id="KW-1133">Transmembrane helix</keyword>
<name>A0A2T0UJC7_9MICO</name>
<dbReference type="EMBL" id="PVTI01000014">
    <property type="protein sequence ID" value="PRY58049.1"/>
    <property type="molecule type" value="Genomic_DNA"/>
</dbReference>
<feature type="region of interest" description="Disordered" evidence="1">
    <location>
        <begin position="55"/>
        <end position="80"/>
    </location>
</feature>
<evidence type="ECO:0000313" key="3">
    <source>
        <dbReference type="EMBL" id="PRY58049.1"/>
    </source>
</evidence>
<sequence length="169" mass="18753">MWAFPYLTAGFGVGDLVRGDLPDSPGITLFFSAVAVLETVFLVLWFRRPVRVPEPPPPVPPRRRSRRSHAGMPAARLPDPAPVSTVVAEESGIWMLRGIGRDGVVTRWPLPGLGDDEVADRLGWLPEGLWPVPASFVHHLREVHDLPVPTEDVAEFVITREQRCVQEQA</sequence>
<reference evidence="3 4" key="1">
    <citation type="submission" date="2018-03" db="EMBL/GenBank/DDBJ databases">
        <title>Genomic Encyclopedia of Archaeal and Bacterial Type Strains, Phase II (KMG-II): from individual species to whole genera.</title>
        <authorList>
            <person name="Goeker M."/>
        </authorList>
    </citation>
    <scope>NUCLEOTIDE SEQUENCE [LARGE SCALE GENOMIC DNA]</scope>
    <source>
        <strain evidence="3 4">ATCC BAA-1496</strain>
    </source>
</reference>
<keyword evidence="2" id="KW-0812">Transmembrane</keyword>
<feature type="transmembrane region" description="Helical" evidence="2">
    <location>
        <begin position="26"/>
        <end position="46"/>
    </location>
</feature>
<evidence type="ECO:0000256" key="2">
    <source>
        <dbReference type="SAM" id="Phobius"/>
    </source>
</evidence>
<protein>
    <submittedName>
        <fullName evidence="3">Uncharacterized protein</fullName>
    </submittedName>
</protein>
<evidence type="ECO:0000313" key="4">
    <source>
        <dbReference type="Proteomes" id="UP000237822"/>
    </source>
</evidence>